<dbReference type="PANTHER" id="PTHR38834">
    <property type="entry name" value="PERIPLASMIC SUBSTRATE BINDING PROTEIN FAMILY 3"/>
    <property type="match status" value="1"/>
</dbReference>
<dbReference type="SUPFAM" id="SSF53850">
    <property type="entry name" value="Periplasmic binding protein-like II"/>
    <property type="match status" value="1"/>
</dbReference>
<dbReference type="InParanoid" id="A0A7X0JQ52"/>
<dbReference type="RefSeq" id="WP_166852102.1">
    <property type="nucleotide sequence ID" value="NZ_JAAONY010000001.1"/>
</dbReference>
<dbReference type="Gene3D" id="3.40.190.10">
    <property type="entry name" value="Periplasmic binding protein-like II"/>
    <property type="match status" value="2"/>
</dbReference>
<name>A0A7X0JQ52_9GAMM</name>
<reference evidence="1 2" key="1">
    <citation type="submission" date="2020-08" db="EMBL/GenBank/DDBJ databases">
        <title>Genomic Encyclopedia of Type Strains, Phase IV (KMG-IV): sequencing the most valuable type-strain genomes for metagenomic binning, comparative biology and taxonomic classification.</title>
        <authorList>
            <person name="Goeker M."/>
        </authorList>
    </citation>
    <scope>NUCLEOTIDE SEQUENCE [LARGE SCALE GENOMIC DNA]</scope>
    <source>
        <strain evidence="1 2">DSM 22368</strain>
    </source>
</reference>
<gene>
    <name evidence="1" type="ORF">HNR48_000425</name>
</gene>
<dbReference type="EMBL" id="JACHHT010000001">
    <property type="protein sequence ID" value="MBB6520147.1"/>
    <property type="molecule type" value="Genomic_DNA"/>
</dbReference>
<protein>
    <submittedName>
        <fullName evidence="1">Polar amino acid transport system substrate-binding protein</fullName>
    </submittedName>
</protein>
<evidence type="ECO:0000313" key="2">
    <source>
        <dbReference type="Proteomes" id="UP000528457"/>
    </source>
</evidence>
<comment type="caution">
    <text evidence="1">The sequence shown here is derived from an EMBL/GenBank/DDBJ whole genome shotgun (WGS) entry which is preliminary data.</text>
</comment>
<accession>A0A7X0JQ52</accession>
<dbReference type="PANTHER" id="PTHR38834:SF3">
    <property type="entry name" value="SOLUTE-BINDING PROTEIN FAMILY 3_N-TERMINAL DOMAIN-CONTAINING PROTEIN"/>
    <property type="match status" value="1"/>
</dbReference>
<proteinExistence type="predicted"/>
<dbReference type="AlphaFoldDB" id="A0A7X0JQ52"/>
<keyword evidence="2" id="KW-1185">Reference proteome</keyword>
<evidence type="ECO:0000313" key="1">
    <source>
        <dbReference type="EMBL" id="MBB6520147.1"/>
    </source>
</evidence>
<organism evidence="1 2">
    <name type="scientific">Pseudoteredinibacter isoporae</name>
    <dbReference type="NCBI Taxonomy" id="570281"/>
    <lineage>
        <taxon>Bacteria</taxon>
        <taxon>Pseudomonadati</taxon>
        <taxon>Pseudomonadota</taxon>
        <taxon>Gammaproteobacteria</taxon>
        <taxon>Cellvibrionales</taxon>
        <taxon>Cellvibrionaceae</taxon>
        <taxon>Pseudoteredinibacter</taxon>
    </lineage>
</organism>
<dbReference type="Proteomes" id="UP000528457">
    <property type="component" value="Unassembled WGS sequence"/>
</dbReference>
<sequence>MKRLPRRLPRCVLAALLSLGGGLGAPISLAELELDVLTEKTPITFRSRDNLADGQATELVQELIGQTGFDYNLYFVPWKRAYRRAESEADVIIYPLARTSVREDKFHWIGQITPVHYYLFKLRERRDISVNSLDEINRYKVGVVNFHAHHVYLSSHGIDNVEQVNSNRQNFHKLLRKRVELFASSSAGLLTLCEKEKVDCNKFEPVIKLEGISKGLYIAASLDTDKNVLEQLKASYQRLEENGSLAKIMGERMNSPDEDRFLKTF</sequence>